<dbReference type="InterPro" id="IPR046673">
    <property type="entry name" value="ToxA_N"/>
</dbReference>
<dbReference type="Pfam" id="PF20178">
    <property type="entry name" value="ToxA_N"/>
    <property type="match status" value="1"/>
</dbReference>
<dbReference type="RefSeq" id="WP_259825764.1">
    <property type="nucleotide sequence ID" value="NZ_CP103445.1"/>
</dbReference>
<keyword evidence="2" id="KW-0032">Aminotransferase</keyword>
<reference evidence="2" key="1">
    <citation type="submission" date="2022-07" db="EMBL/GenBank/DDBJ databases">
        <title>Genetic diversity of Erwinia pyrifoliae.</title>
        <authorList>
            <person name="Park D.S."/>
            <person name="Ham H."/>
        </authorList>
    </citation>
    <scope>NUCLEOTIDE SEQUENCE</scope>
    <source>
        <strain evidence="2">CP201486</strain>
    </source>
</reference>
<accession>A0ABY5X642</accession>
<name>A0ABY5X642_ERWPY</name>
<gene>
    <name evidence="2" type="ORF">NYP84_14190</name>
</gene>
<sequence>MPIHSFHHNNCELTHQKAHDDFVKKLAKNPGQHSRNIIRQELSNTFLHCLSLATSVQSDINGMTTSSNGSATSLIYPSAHDFTCASQYDPSQSIALNKGTQKTQNNHCPDHLSSGLVQEVFQAFDKFTRLQTADLSLREPGAKTITPCRQSVTIAKMVGKGITTLLNKMSGLAYQASDFISYYDPLRIRQVDAFSYNTNNQIQVALNRRIINNESDIENPVPDKTHYISENQTELHEIIDKGREAISRFYSGYSDKNPGLKELATKILKEKIKQQFKLDIDPDHVYFMQFDMSMYDGDKLLQYGPPIVKKTLTEYLFTNFGREVQDYLVNVNVVSGIYDISQEHIRVHDSSDAIKIKPTDFIQLVWDIDFYNYAKVKLTDDFSHKNEHIKNHFISFINHLDSSQINSDSAKDALNGAGILKNNNVSVVLFDINQYSTANAFVFRNQDSNRVTLYFPMSDFKFISFRGDFEMRTWVTHACATEEHRKMLASHFTIANRQDGLFYCGVDTWLNSINLDNGYADRIAIQSTQIPAEHFFEVLFNNVKDKTLSDLDSQVKSDAEVRRDMWEEMADASNIIPNPVSPFLSLAMHIEHAINADTYQEKLQEWRKIENDAVNLITLVVLDKAIKLPDTAGYEFIEAVAKGVDDENIRELSKMLQGNDESPVPEYHIFNPQSPGWDWLFDDKNSAPLSPGGNNAPVNNEPYFDPASPEWEWLLKEKNGIHKKIKQLTKFLPPRTIRHTDNIELLNKVIYDSVFKSLQEKPFDIYYGLENDKTDTPEYIKHARIGSRTALKAAQNHIKSAINTLNTKDLEENIKSYLSSALDTTDQNIITEAVSRLRYQVQRTDNYLTECEATGFKNIAFVSTKQVVNPRNKFLFKSSITDLAYLKKIEMGFSSKFDPYRRIFFMLDVSHEIRVEGNNIINRNDDLINGVIMHEGSHMSTDTMDIIYNEDFDRIFDPGNPKALLDKFNHYLTKDILKKNKDFELFMRMVYTHLGITMPYDADVAIDMVKNDHMLKANLLMNNADNFVTFVKYLSALSDNARNIRSTKKRDNADIDAYITLIFTATRDFFVKFP</sequence>
<evidence type="ECO:0000313" key="3">
    <source>
        <dbReference type="Proteomes" id="UP001058553"/>
    </source>
</evidence>
<evidence type="ECO:0000313" key="2">
    <source>
        <dbReference type="EMBL" id="UWS32754.1"/>
    </source>
</evidence>
<dbReference type="Proteomes" id="UP001058553">
    <property type="component" value="Chromosome"/>
</dbReference>
<keyword evidence="2" id="KW-0808">Transferase</keyword>
<dbReference type="EMBL" id="CP103445">
    <property type="protein sequence ID" value="UWS32754.1"/>
    <property type="molecule type" value="Genomic_DNA"/>
</dbReference>
<proteinExistence type="predicted"/>
<keyword evidence="3" id="KW-1185">Reference proteome</keyword>
<feature type="domain" description="Dermonecrotic toxin N-terminal" evidence="1">
    <location>
        <begin position="258"/>
        <end position="494"/>
    </location>
</feature>
<organism evidence="2 3">
    <name type="scientific">Erwinia pyrifoliae</name>
    <dbReference type="NCBI Taxonomy" id="79967"/>
    <lineage>
        <taxon>Bacteria</taxon>
        <taxon>Pseudomonadati</taxon>
        <taxon>Pseudomonadota</taxon>
        <taxon>Gammaproteobacteria</taxon>
        <taxon>Enterobacterales</taxon>
        <taxon>Erwiniaceae</taxon>
        <taxon>Erwinia</taxon>
    </lineage>
</organism>
<protein>
    <submittedName>
        <fullName evidence="2">Aminotransferase</fullName>
    </submittedName>
</protein>
<dbReference type="GO" id="GO:0008483">
    <property type="term" value="F:transaminase activity"/>
    <property type="evidence" value="ECO:0007669"/>
    <property type="project" value="UniProtKB-KW"/>
</dbReference>
<evidence type="ECO:0000259" key="1">
    <source>
        <dbReference type="Pfam" id="PF20178"/>
    </source>
</evidence>